<dbReference type="InterPro" id="IPR033749">
    <property type="entry name" value="Polyprenyl_synt_CS"/>
</dbReference>
<reference evidence="5 6" key="1">
    <citation type="journal article" date="2016" name="Proc. Natl. Acad. Sci. U.S.A.">
        <title>Comparative genomics of biotechnologically important yeasts.</title>
        <authorList>
            <person name="Riley R."/>
            <person name="Haridas S."/>
            <person name="Wolfe K.H."/>
            <person name="Lopes M.R."/>
            <person name="Hittinger C.T."/>
            <person name="Goeker M."/>
            <person name="Salamov A.A."/>
            <person name="Wisecaver J.H."/>
            <person name="Long T.M."/>
            <person name="Calvey C.H."/>
            <person name="Aerts A.L."/>
            <person name="Barry K.W."/>
            <person name="Choi C."/>
            <person name="Clum A."/>
            <person name="Coughlan A.Y."/>
            <person name="Deshpande S."/>
            <person name="Douglass A.P."/>
            <person name="Hanson S.J."/>
            <person name="Klenk H.-P."/>
            <person name="LaButti K.M."/>
            <person name="Lapidus A."/>
            <person name="Lindquist E.A."/>
            <person name="Lipzen A.M."/>
            <person name="Meier-Kolthoff J.P."/>
            <person name="Ohm R.A."/>
            <person name="Otillar R.P."/>
            <person name="Pangilinan J.L."/>
            <person name="Peng Y."/>
            <person name="Rokas A."/>
            <person name="Rosa C.A."/>
            <person name="Scheuner C."/>
            <person name="Sibirny A.A."/>
            <person name="Slot J.C."/>
            <person name="Stielow J.B."/>
            <person name="Sun H."/>
            <person name="Kurtzman C.P."/>
            <person name="Blackwell M."/>
            <person name="Grigoriev I.V."/>
            <person name="Jeffries T.W."/>
        </authorList>
    </citation>
    <scope>NUCLEOTIDE SEQUENCE [LARGE SCALE GENOMIC DNA]</scope>
    <source>
        <strain evidence="6">ATCC 18201 / CBS 1600 / BCRC 20928 / JCM 3617 / NBRC 0987 / NRRL Y-1542</strain>
    </source>
</reference>
<dbReference type="SFLD" id="SFLDG01017">
    <property type="entry name" value="Polyprenyl_Transferase_Like"/>
    <property type="match status" value="1"/>
</dbReference>
<dbReference type="GO" id="GO:0004659">
    <property type="term" value="F:prenyltransferase activity"/>
    <property type="evidence" value="ECO:0007669"/>
    <property type="project" value="InterPro"/>
</dbReference>
<accession>A0A1E4RWD9</accession>
<keyword evidence="6" id="KW-1185">Reference proteome</keyword>
<keyword evidence="2" id="KW-0479">Metal-binding</keyword>
<dbReference type="OrthoDB" id="6921389at2759"/>
<organism evidence="5 6">
    <name type="scientific">Cyberlindnera jadinii (strain ATCC 18201 / CBS 1600 / BCRC 20928 / JCM 3617 / NBRC 0987 / NRRL Y-1542)</name>
    <name type="common">Torula yeast</name>
    <name type="synonym">Candida utilis</name>
    <dbReference type="NCBI Taxonomy" id="983966"/>
    <lineage>
        <taxon>Eukaryota</taxon>
        <taxon>Fungi</taxon>
        <taxon>Dikarya</taxon>
        <taxon>Ascomycota</taxon>
        <taxon>Saccharomycotina</taxon>
        <taxon>Saccharomycetes</taxon>
        <taxon>Phaffomycetales</taxon>
        <taxon>Phaffomycetaceae</taxon>
        <taxon>Cyberlindnera</taxon>
    </lineage>
</organism>
<evidence type="ECO:0000313" key="5">
    <source>
        <dbReference type="EMBL" id="ODV71405.1"/>
    </source>
</evidence>
<protein>
    <submittedName>
        <fullName evidence="5">Geranylgeranyl diphosphate synthase 1</fullName>
    </submittedName>
</protein>
<dbReference type="CDD" id="cd00685">
    <property type="entry name" value="Trans_IPPS_HT"/>
    <property type="match status" value="1"/>
</dbReference>
<gene>
    <name evidence="5" type="ORF">CYBJADRAFT_195213</name>
</gene>
<keyword evidence="1 4" id="KW-0808">Transferase</keyword>
<name>A0A1E4RWD9_CYBJN</name>
<dbReference type="EMBL" id="KV453941">
    <property type="protein sequence ID" value="ODV71405.1"/>
    <property type="molecule type" value="Genomic_DNA"/>
</dbReference>
<dbReference type="PROSITE" id="PS00723">
    <property type="entry name" value="POLYPRENYL_SYNTHASE_1"/>
    <property type="match status" value="1"/>
</dbReference>
<dbReference type="OMA" id="ANFAYFW"/>
<evidence type="ECO:0000256" key="2">
    <source>
        <dbReference type="ARBA" id="ARBA00022723"/>
    </source>
</evidence>
<dbReference type="InterPro" id="IPR000092">
    <property type="entry name" value="Polyprenyl_synt"/>
</dbReference>
<sequence>METNIEDIITHPTWTDAQESLITGPYDYLAQTKGKHLRTQLIELFNTVLCIPKAKLDQISKIIEMLHTASLLIDDIEDDSTLRRGKPTAHLIYGSPYVINSSNYVYFLALQDVLALDDPHCVTAFNEELLNLHRGQSMDLYWRENLVVPSEEEYINMVMNKTGGLFRLAVRLMERFSNSDIPSLVPLANILGIIYQIKDDYLNLKNETLQENKGFCEDISEGKFSFPMIHSLRTSPHDRTLMGILKQKTQDVEIKKFALHFLERTNSFQYTLDSLASVKGKAQDCVKSLQLDCNDEHMLHRVHVITSEVSNVKPGAIALNQLVDKP</sequence>
<comment type="similarity">
    <text evidence="4">Belongs to the FPP/GGPP synthase family.</text>
</comment>
<evidence type="ECO:0000256" key="3">
    <source>
        <dbReference type="ARBA" id="ARBA00022842"/>
    </source>
</evidence>
<dbReference type="PANTHER" id="PTHR12001">
    <property type="entry name" value="GERANYLGERANYL PYROPHOSPHATE SYNTHASE"/>
    <property type="match status" value="1"/>
</dbReference>
<dbReference type="Gene3D" id="1.10.600.10">
    <property type="entry name" value="Farnesyl Diphosphate Synthase"/>
    <property type="match status" value="1"/>
</dbReference>
<dbReference type="GO" id="GO:0008299">
    <property type="term" value="P:isoprenoid biosynthetic process"/>
    <property type="evidence" value="ECO:0007669"/>
    <property type="project" value="InterPro"/>
</dbReference>
<dbReference type="InterPro" id="IPR008949">
    <property type="entry name" value="Isoprenoid_synthase_dom_sf"/>
</dbReference>
<dbReference type="RefSeq" id="XP_020068444.1">
    <property type="nucleotide sequence ID" value="XM_020217546.1"/>
</dbReference>
<keyword evidence="3" id="KW-0460">Magnesium</keyword>
<dbReference type="GeneID" id="30991942"/>
<dbReference type="AlphaFoldDB" id="A0A1E4RWD9"/>
<dbReference type="SUPFAM" id="SSF48576">
    <property type="entry name" value="Terpenoid synthases"/>
    <property type="match status" value="1"/>
</dbReference>
<dbReference type="Pfam" id="PF00348">
    <property type="entry name" value="polyprenyl_synt"/>
    <property type="match status" value="1"/>
</dbReference>
<dbReference type="GO" id="GO:0046872">
    <property type="term" value="F:metal ion binding"/>
    <property type="evidence" value="ECO:0007669"/>
    <property type="project" value="UniProtKB-KW"/>
</dbReference>
<evidence type="ECO:0000313" key="6">
    <source>
        <dbReference type="Proteomes" id="UP000094389"/>
    </source>
</evidence>
<evidence type="ECO:0000256" key="1">
    <source>
        <dbReference type="ARBA" id="ARBA00022679"/>
    </source>
</evidence>
<dbReference type="Proteomes" id="UP000094389">
    <property type="component" value="Unassembled WGS sequence"/>
</dbReference>
<evidence type="ECO:0000256" key="4">
    <source>
        <dbReference type="RuleBase" id="RU004466"/>
    </source>
</evidence>
<proteinExistence type="inferred from homology"/>
<dbReference type="SFLD" id="SFLDS00005">
    <property type="entry name" value="Isoprenoid_Synthase_Type_I"/>
    <property type="match status" value="1"/>
</dbReference>
<dbReference type="STRING" id="983966.A0A1E4RWD9"/>
<dbReference type="PANTHER" id="PTHR12001:SF44">
    <property type="entry name" value="GERANYLGERANYL PYROPHOSPHATE SYNTHASE"/>
    <property type="match status" value="1"/>
</dbReference>
<dbReference type="PROSITE" id="PS00444">
    <property type="entry name" value="POLYPRENYL_SYNTHASE_2"/>
    <property type="match status" value="1"/>
</dbReference>